<dbReference type="CDD" id="cd00156">
    <property type="entry name" value="REC"/>
    <property type="match status" value="1"/>
</dbReference>
<dbReference type="InterPro" id="IPR011006">
    <property type="entry name" value="CheY-like_superfamily"/>
</dbReference>
<dbReference type="InterPro" id="IPR050482">
    <property type="entry name" value="Sensor_HK_TwoCompSys"/>
</dbReference>
<keyword evidence="6" id="KW-1133">Transmembrane helix</keyword>
<dbReference type="PROSITE" id="PS50110">
    <property type="entry name" value="RESPONSE_REGULATORY"/>
    <property type="match status" value="1"/>
</dbReference>
<dbReference type="InterPro" id="IPR011712">
    <property type="entry name" value="Sig_transdc_His_kin_sub3_dim/P"/>
</dbReference>
<dbReference type="SMART" id="SM00448">
    <property type="entry name" value="REC"/>
    <property type="match status" value="1"/>
</dbReference>
<comment type="subcellular location">
    <subcellularLocation>
        <location evidence="1">Cell membrane</location>
        <topology evidence="1">Multi-pass membrane protein</topology>
    </subcellularLocation>
</comment>
<evidence type="ECO:0000256" key="1">
    <source>
        <dbReference type="ARBA" id="ARBA00004651"/>
    </source>
</evidence>
<evidence type="ECO:0000256" key="4">
    <source>
        <dbReference type="ARBA" id="ARBA00022692"/>
    </source>
</evidence>
<feature type="domain" description="Histidine kinase" evidence="10">
    <location>
        <begin position="174"/>
        <end position="364"/>
    </location>
</feature>
<accession>A0A4Z0BV94</accession>
<dbReference type="Proteomes" id="UP000297564">
    <property type="component" value="Unassembled WGS sequence"/>
</dbReference>
<evidence type="ECO:0000256" key="3">
    <source>
        <dbReference type="ARBA" id="ARBA00022679"/>
    </source>
</evidence>
<dbReference type="EMBL" id="SMLL01000002">
    <property type="protein sequence ID" value="TFZ03237.1"/>
    <property type="molecule type" value="Genomic_DNA"/>
</dbReference>
<feature type="domain" description="Response regulatory" evidence="11">
    <location>
        <begin position="14"/>
        <end position="131"/>
    </location>
</feature>
<keyword evidence="9" id="KW-0597">Phosphoprotein</keyword>
<evidence type="ECO:0000259" key="10">
    <source>
        <dbReference type="PROSITE" id="PS50109"/>
    </source>
</evidence>
<dbReference type="SUPFAM" id="SSF55874">
    <property type="entry name" value="ATPase domain of HSP90 chaperone/DNA topoisomerase II/histidine kinase"/>
    <property type="match status" value="1"/>
</dbReference>
<dbReference type="InterPro" id="IPR036890">
    <property type="entry name" value="HATPase_C_sf"/>
</dbReference>
<dbReference type="Gene3D" id="3.40.50.2300">
    <property type="match status" value="1"/>
</dbReference>
<evidence type="ECO:0000313" key="12">
    <source>
        <dbReference type="EMBL" id="TFZ03237.1"/>
    </source>
</evidence>
<dbReference type="PANTHER" id="PTHR24421:SF37">
    <property type="entry name" value="SENSOR HISTIDINE KINASE NARS"/>
    <property type="match status" value="1"/>
</dbReference>
<dbReference type="AlphaFoldDB" id="A0A4Z0BV94"/>
<evidence type="ECO:0000256" key="2">
    <source>
        <dbReference type="ARBA" id="ARBA00022475"/>
    </source>
</evidence>
<evidence type="ECO:0000256" key="6">
    <source>
        <dbReference type="ARBA" id="ARBA00022989"/>
    </source>
</evidence>
<comment type="caution">
    <text evidence="12">The sequence shown here is derived from an EMBL/GenBank/DDBJ whole genome shotgun (WGS) entry which is preliminary data.</text>
</comment>
<dbReference type="RefSeq" id="WP_135284036.1">
    <property type="nucleotide sequence ID" value="NZ_SMLL01000002.1"/>
</dbReference>
<dbReference type="Pfam" id="PF02518">
    <property type="entry name" value="HATPase_c"/>
    <property type="match status" value="1"/>
</dbReference>
<organism evidence="12 13">
    <name type="scientific">Ramlibacter rhizophilus</name>
    <dbReference type="NCBI Taxonomy" id="1781167"/>
    <lineage>
        <taxon>Bacteria</taxon>
        <taxon>Pseudomonadati</taxon>
        <taxon>Pseudomonadota</taxon>
        <taxon>Betaproteobacteria</taxon>
        <taxon>Burkholderiales</taxon>
        <taxon>Comamonadaceae</taxon>
        <taxon>Ramlibacter</taxon>
    </lineage>
</organism>
<sequence>MLHAPNAAPPSVVHLLCVEARADDAARIARALHGAESLRQYELQRVGDEDALLAALHPRIDVVLCDFKLPEVSPYRVLDLLRARGWHIPVVVLTHAIGEEAAVHVLRYGAKDYVTKDRLATLPQVIDRVLAERRQQREQEHMAAELESALRRLKGVSARLVASQERERDLISRELHDELGQALAGMMMHLHAARLSPAAENARRHTDTALDMAQGAIDRLKALSFSLRPAQLDLLGLAATVETAVSQAAEPAGLHVEFSTRGQEPPALAANASAAVRLVQEAVENVVRHARAATVHVRLRFRPDGRLVVIVADDGIGFDKERLLQSGAQRHLGLRDMIERTELGGGRLQIRTAPGRGVTLRAVL</sequence>
<keyword evidence="8" id="KW-0472">Membrane</keyword>
<dbReference type="OrthoDB" id="9782588at2"/>
<evidence type="ECO:0000259" key="11">
    <source>
        <dbReference type="PROSITE" id="PS50110"/>
    </source>
</evidence>
<dbReference type="InterPro" id="IPR003594">
    <property type="entry name" value="HATPase_dom"/>
</dbReference>
<dbReference type="GO" id="GO:0000155">
    <property type="term" value="F:phosphorelay sensor kinase activity"/>
    <property type="evidence" value="ECO:0007669"/>
    <property type="project" value="InterPro"/>
</dbReference>
<dbReference type="SUPFAM" id="SSF52172">
    <property type="entry name" value="CheY-like"/>
    <property type="match status" value="1"/>
</dbReference>
<gene>
    <name evidence="12" type="ORF">EZ242_04935</name>
</gene>
<dbReference type="Gene3D" id="3.30.565.10">
    <property type="entry name" value="Histidine kinase-like ATPase, C-terminal domain"/>
    <property type="match status" value="1"/>
</dbReference>
<name>A0A4Z0BV94_9BURK</name>
<keyword evidence="13" id="KW-1185">Reference proteome</keyword>
<dbReference type="PANTHER" id="PTHR24421">
    <property type="entry name" value="NITRATE/NITRITE SENSOR PROTEIN NARX-RELATED"/>
    <property type="match status" value="1"/>
</dbReference>
<proteinExistence type="predicted"/>
<evidence type="ECO:0000256" key="5">
    <source>
        <dbReference type="ARBA" id="ARBA00022777"/>
    </source>
</evidence>
<dbReference type="Pfam" id="PF00072">
    <property type="entry name" value="Response_reg"/>
    <property type="match status" value="1"/>
</dbReference>
<dbReference type="Pfam" id="PF07730">
    <property type="entry name" value="HisKA_3"/>
    <property type="match status" value="1"/>
</dbReference>
<dbReference type="CDD" id="cd16917">
    <property type="entry name" value="HATPase_UhpB-NarQ-NarX-like"/>
    <property type="match status" value="1"/>
</dbReference>
<dbReference type="InterPro" id="IPR001789">
    <property type="entry name" value="Sig_transdc_resp-reg_receiver"/>
</dbReference>
<keyword evidence="2" id="KW-1003">Cell membrane</keyword>
<protein>
    <submittedName>
        <fullName evidence="12">Response regulator</fullName>
    </submittedName>
</protein>
<evidence type="ECO:0000256" key="8">
    <source>
        <dbReference type="ARBA" id="ARBA00023136"/>
    </source>
</evidence>
<dbReference type="PROSITE" id="PS50109">
    <property type="entry name" value="HIS_KIN"/>
    <property type="match status" value="1"/>
</dbReference>
<keyword evidence="4" id="KW-0812">Transmembrane</keyword>
<evidence type="ECO:0000256" key="7">
    <source>
        <dbReference type="ARBA" id="ARBA00023012"/>
    </source>
</evidence>
<dbReference type="GO" id="GO:0005886">
    <property type="term" value="C:plasma membrane"/>
    <property type="evidence" value="ECO:0007669"/>
    <property type="project" value="UniProtKB-SubCell"/>
</dbReference>
<evidence type="ECO:0000256" key="9">
    <source>
        <dbReference type="PROSITE-ProRule" id="PRU00169"/>
    </source>
</evidence>
<dbReference type="Gene3D" id="1.20.5.1930">
    <property type="match status" value="1"/>
</dbReference>
<dbReference type="GO" id="GO:0046983">
    <property type="term" value="F:protein dimerization activity"/>
    <property type="evidence" value="ECO:0007669"/>
    <property type="project" value="InterPro"/>
</dbReference>
<reference evidence="12 13" key="1">
    <citation type="submission" date="2019-03" db="EMBL/GenBank/DDBJ databases">
        <title>Ramlibacter rhizophilus CCTCC AB2015357, whole genome shotgun sequence.</title>
        <authorList>
            <person name="Zhang X."/>
            <person name="Feng G."/>
            <person name="Zhu H."/>
        </authorList>
    </citation>
    <scope>NUCLEOTIDE SEQUENCE [LARGE SCALE GENOMIC DNA]</scope>
    <source>
        <strain evidence="12 13">CCTCC AB2015357</strain>
    </source>
</reference>
<keyword evidence="3" id="KW-0808">Transferase</keyword>
<keyword evidence="7" id="KW-0902">Two-component regulatory system</keyword>
<evidence type="ECO:0000313" key="13">
    <source>
        <dbReference type="Proteomes" id="UP000297564"/>
    </source>
</evidence>
<dbReference type="InterPro" id="IPR005467">
    <property type="entry name" value="His_kinase_dom"/>
</dbReference>
<keyword evidence="5" id="KW-0418">Kinase</keyword>
<feature type="modified residue" description="4-aspartylphosphate" evidence="9">
    <location>
        <position position="66"/>
    </location>
</feature>